<protein>
    <submittedName>
        <fullName evidence="1">Uncharacterized protein</fullName>
    </submittedName>
</protein>
<accession>A0A2Z7AXI0</accession>
<proteinExistence type="predicted"/>
<reference evidence="1 2" key="1">
    <citation type="journal article" date="2015" name="Proc. Natl. Acad. Sci. U.S.A.">
        <title>The resurrection genome of Boea hygrometrica: A blueprint for survival of dehydration.</title>
        <authorList>
            <person name="Xiao L."/>
            <person name="Yang G."/>
            <person name="Zhang L."/>
            <person name="Yang X."/>
            <person name="Zhao S."/>
            <person name="Ji Z."/>
            <person name="Zhou Q."/>
            <person name="Hu M."/>
            <person name="Wang Y."/>
            <person name="Chen M."/>
            <person name="Xu Y."/>
            <person name="Jin H."/>
            <person name="Xiao X."/>
            <person name="Hu G."/>
            <person name="Bao F."/>
            <person name="Hu Y."/>
            <person name="Wan P."/>
            <person name="Li L."/>
            <person name="Deng X."/>
            <person name="Kuang T."/>
            <person name="Xiang C."/>
            <person name="Zhu J.K."/>
            <person name="Oliver M.J."/>
            <person name="He Y."/>
        </authorList>
    </citation>
    <scope>NUCLEOTIDE SEQUENCE [LARGE SCALE GENOMIC DNA]</scope>
    <source>
        <strain evidence="2">cv. XS01</strain>
    </source>
</reference>
<evidence type="ECO:0000313" key="2">
    <source>
        <dbReference type="Proteomes" id="UP000250235"/>
    </source>
</evidence>
<keyword evidence="2" id="KW-1185">Reference proteome</keyword>
<dbReference type="Proteomes" id="UP000250235">
    <property type="component" value="Unassembled WGS sequence"/>
</dbReference>
<organism evidence="1 2">
    <name type="scientific">Dorcoceras hygrometricum</name>
    <dbReference type="NCBI Taxonomy" id="472368"/>
    <lineage>
        <taxon>Eukaryota</taxon>
        <taxon>Viridiplantae</taxon>
        <taxon>Streptophyta</taxon>
        <taxon>Embryophyta</taxon>
        <taxon>Tracheophyta</taxon>
        <taxon>Spermatophyta</taxon>
        <taxon>Magnoliopsida</taxon>
        <taxon>eudicotyledons</taxon>
        <taxon>Gunneridae</taxon>
        <taxon>Pentapetalae</taxon>
        <taxon>asterids</taxon>
        <taxon>lamiids</taxon>
        <taxon>Lamiales</taxon>
        <taxon>Gesneriaceae</taxon>
        <taxon>Didymocarpoideae</taxon>
        <taxon>Trichosporeae</taxon>
        <taxon>Loxocarpinae</taxon>
        <taxon>Dorcoceras</taxon>
    </lineage>
</organism>
<name>A0A2Z7AXI0_9LAMI</name>
<evidence type="ECO:0000313" key="1">
    <source>
        <dbReference type="EMBL" id="KZV25650.1"/>
    </source>
</evidence>
<dbReference type="AlphaFoldDB" id="A0A2Z7AXI0"/>
<sequence>MVVDLIGIYGLKGPYCTLTTTNWFLQALSVISRGSWGDVARRFTMIRWAKMLSDAHRVALEKLLKQQREHKLEWTRPSNSRLFEGANIDRGAVIARSNTIIISTCWIRHLLLVYGAWTVEEGSDKWVCVCKASTSCEQQQLSQRKFLDAFAPICIFVEPVQALSSQPPVIKTWVWARVCTDIIQFSLFGHLQPVGTHNLCTDIVPVGPVLDRGIVPRRILHLVQNRIQAESFGYFFVQNTDQSISSESSSENKISIRDARMHFTADDIPQIEETTAAIPYISIPAAVIPSIDYTELRTVLKTKIWNLSYRALEGSKNFRSGYQAIKMSLSDQSILEQFRSLQNNFRSEY</sequence>
<dbReference type="EMBL" id="KV011843">
    <property type="protein sequence ID" value="KZV25650.1"/>
    <property type="molecule type" value="Genomic_DNA"/>
</dbReference>
<gene>
    <name evidence="1" type="ORF">F511_32397</name>
</gene>